<sequence length="77" mass="8515">MGIVVKETKKPIAKVLGTNLRVGHTILVEGSPALVVARDDFNPKVMIFGDTHLTALSFVEHYDVIECELTFKLVEGY</sequence>
<dbReference type="GeneID" id="12979189"/>
<dbReference type="KEGG" id="vg:12979189"/>
<dbReference type="EMBL" id="HE611333">
    <property type="protein sequence ID" value="CCE60762.1"/>
    <property type="molecule type" value="Genomic_DNA"/>
</dbReference>
<dbReference type="RefSeq" id="YP_006382467.1">
    <property type="nucleotide sequence ID" value="NC_017971.2"/>
</dbReference>
<keyword evidence="2" id="KW-1185">Reference proteome</keyword>
<evidence type="ECO:0000313" key="2">
    <source>
        <dbReference type="Proteomes" id="UP000002867"/>
    </source>
</evidence>
<name>I2FLM8_9CAUD</name>
<gene>
    <name evidence="1" type="ORF">tf_07</name>
</gene>
<proteinExistence type="predicted"/>
<accession>I2FLM8</accession>
<reference evidence="1 2" key="1">
    <citation type="journal article" date="2012" name="PLoS ONE">
        <title>Genomic Analysis of Pseudomonas putida Phage tf with Localized Single-Strand DNA Interruptions.</title>
        <authorList>
            <person name="Glukhov A.S."/>
            <person name="Krutilina A.I."/>
            <person name="Shlyapnikov M.G."/>
            <person name="Severinov K."/>
            <person name="Lavysh D."/>
            <person name="Kochetkov V.V."/>
            <person name="McGrath J.W."/>
            <person name="de Leeuwe C."/>
            <person name="Shaburova O.V."/>
            <person name="Krylov V.N."/>
            <person name="Akulenko N.V."/>
            <person name="Kulakov L.A."/>
        </authorList>
    </citation>
    <scope>NUCLEOTIDE SEQUENCE [LARGE SCALE GENOMIC DNA]</scope>
</reference>
<protein>
    <submittedName>
        <fullName evidence="1">Uncharacterized protein</fullName>
    </submittedName>
</protein>
<evidence type="ECO:0000313" key="1">
    <source>
        <dbReference type="EMBL" id="CCE60762.1"/>
    </source>
</evidence>
<dbReference type="Proteomes" id="UP000002867">
    <property type="component" value="Segment"/>
</dbReference>
<organism evidence="1 2">
    <name type="scientific">Pseudomonas phage tf</name>
    <dbReference type="NCBI Taxonomy" id="1114179"/>
    <lineage>
        <taxon>Viruses</taxon>
        <taxon>Duplodnaviria</taxon>
        <taxon>Heunggongvirae</taxon>
        <taxon>Uroviricota</taxon>
        <taxon>Caudoviricetes</taxon>
        <taxon>Krylovvirus</taxon>
        <taxon>Krylovvirus tf</taxon>
    </lineage>
</organism>